<proteinExistence type="predicted"/>
<evidence type="ECO:0000313" key="2">
    <source>
        <dbReference type="EMBL" id="CAE4633481.1"/>
    </source>
</evidence>
<evidence type="ECO:0000256" key="1">
    <source>
        <dbReference type="SAM" id="Phobius"/>
    </source>
</evidence>
<organism evidence="2">
    <name type="scientific">Ditylum brightwellii</name>
    <dbReference type="NCBI Taxonomy" id="49249"/>
    <lineage>
        <taxon>Eukaryota</taxon>
        <taxon>Sar</taxon>
        <taxon>Stramenopiles</taxon>
        <taxon>Ochrophyta</taxon>
        <taxon>Bacillariophyta</taxon>
        <taxon>Mediophyceae</taxon>
        <taxon>Lithodesmiophycidae</taxon>
        <taxon>Lithodesmiales</taxon>
        <taxon>Lithodesmiaceae</taxon>
        <taxon>Ditylum</taxon>
    </lineage>
</organism>
<dbReference type="AlphaFoldDB" id="A0A7S4S3I9"/>
<feature type="transmembrane region" description="Helical" evidence="1">
    <location>
        <begin position="546"/>
        <end position="565"/>
    </location>
</feature>
<dbReference type="InterPro" id="IPR019283">
    <property type="entry name" value="DUF2330"/>
</dbReference>
<accession>A0A7S4S3I9</accession>
<dbReference type="Pfam" id="PF10092">
    <property type="entry name" value="DUF2330"/>
    <property type="match status" value="1"/>
</dbReference>
<protein>
    <submittedName>
        <fullName evidence="2">Uncharacterized protein</fullName>
    </submittedName>
</protein>
<keyword evidence="1" id="KW-0472">Membrane</keyword>
<gene>
    <name evidence="2" type="ORF">DBRI00130_LOCUS28719</name>
</gene>
<keyword evidence="1" id="KW-1133">Transmembrane helix</keyword>
<keyword evidence="1" id="KW-0812">Transmembrane</keyword>
<name>A0A7S4S3I9_9STRA</name>
<sequence length="567" mass="63757">MVRLLKHITPLTSILTCFHLYSIPTANGCGGFWCNNNLRLNQAAENILFIQNQNKTHPSESTVTAVVQILYDGPSERFAWLLPVPTEPEVDVSSNEAFVRLMSSTDPQFVLEELWEGNECQFVPDKKFKGADVMANTAESSASVEEIEADVTVVKADSVGPYDYVLIKINPDAESPAEVAVDWLQENDYDVFDSTATVLDPYLQKQMMLLAFRLTKGGNDAADVGSIRPVVLTYKSEKPMIPLLPTAVAANDDMGIRVWVASDHPVYPANYNSLVLNEALIHWFDWRSTYNDVVTAAANEAEDGQGFVTELALSTASYKDAIFSVNDEEWWKNFQERYVKMEPTDSNGFDAIQEASWTVRFWDGWRETVAASVLLPKDVSLDDFGTSPFLYQDQVQVNLTTFLQLLEINVVLPLKHTQDLLNRQPHLTRMYTTMSAWEMTQDPVFDSDELLPQVSNVHTANITVHCNNDVTYWEAQWTIHLSGGGNITGVGRDDWPYLLGDMPATSKVEQLSHMGARDVIRDNQDEILRKLEKGPMNRTSGSNQRYLCVFVGELLAVASFLFLVFEF</sequence>
<dbReference type="EMBL" id="HBNS01036764">
    <property type="protein sequence ID" value="CAE4633481.1"/>
    <property type="molecule type" value="Transcribed_RNA"/>
</dbReference>
<reference evidence="2" key="1">
    <citation type="submission" date="2021-01" db="EMBL/GenBank/DDBJ databases">
        <authorList>
            <person name="Corre E."/>
            <person name="Pelletier E."/>
            <person name="Niang G."/>
            <person name="Scheremetjew M."/>
            <person name="Finn R."/>
            <person name="Kale V."/>
            <person name="Holt S."/>
            <person name="Cochrane G."/>
            <person name="Meng A."/>
            <person name="Brown T."/>
            <person name="Cohen L."/>
        </authorList>
    </citation>
    <scope>NUCLEOTIDE SEQUENCE</scope>
    <source>
        <strain evidence="2">GSO104</strain>
    </source>
</reference>